<gene>
    <name evidence="1" type="ORF">B0H16DRAFT_1530256</name>
</gene>
<protein>
    <submittedName>
        <fullName evidence="1">Uncharacterized protein</fullName>
    </submittedName>
</protein>
<proteinExistence type="predicted"/>
<dbReference type="EMBL" id="JARKIB010000034">
    <property type="protein sequence ID" value="KAJ7761671.1"/>
    <property type="molecule type" value="Genomic_DNA"/>
</dbReference>
<dbReference type="AlphaFoldDB" id="A0AAD7JFJ5"/>
<evidence type="ECO:0000313" key="1">
    <source>
        <dbReference type="EMBL" id="KAJ7761671.1"/>
    </source>
</evidence>
<evidence type="ECO:0000313" key="2">
    <source>
        <dbReference type="Proteomes" id="UP001215598"/>
    </source>
</evidence>
<sequence>MQNPSRTKKKSARRTDLATLELAFLEPTDGISTSPSDYGTYPKQNLDPVWTGRKWRNGEYVHYGFPRPVAHLNPRCRAYQVRIRLDCPLVLIRGPPRRMTLTASDKAWVSSTSLALPFLFLFCFSDRSGDERRLGRKSGVSAMQMARGCRDGSATWRGKYPTHTPSPTWTSTRLWSVLVTSGIIVGGAEGRGGAQRESRRLICVFNALPGARAVRDG</sequence>
<accession>A0AAD7JFJ5</accession>
<comment type="caution">
    <text evidence="1">The sequence shown here is derived from an EMBL/GenBank/DDBJ whole genome shotgun (WGS) entry which is preliminary data.</text>
</comment>
<reference evidence="1" key="1">
    <citation type="submission" date="2023-03" db="EMBL/GenBank/DDBJ databases">
        <title>Massive genome expansion in bonnet fungi (Mycena s.s.) driven by repeated elements and novel gene families across ecological guilds.</title>
        <authorList>
            <consortium name="Lawrence Berkeley National Laboratory"/>
            <person name="Harder C.B."/>
            <person name="Miyauchi S."/>
            <person name="Viragh M."/>
            <person name="Kuo A."/>
            <person name="Thoen E."/>
            <person name="Andreopoulos B."/>
            <person name="Lu D."/>
            <person name="Skrede I."/>
            <person name="Drula E."/>
            <person name="Henrissat B."/>
            <person name="Morin E."/>
            <person name="Kohler A."/>
            <person name="Barry K."/>
            <person name="LaButti K."/>
            <person name="Morin E."/>
            <person name="Salamov A."/>
            <person name="Lipzen A."/>
            <person name="Mereny Z."/>
            <person name="Hegedus B."/>
            <person name="Baldrian P."/>
            <person name="Stursova M."/>
            <person name="Weitz H."/>
            <person name="Taylor A."/>
            <person name="Grigoriev I.V."/>
            <person name="Nagy L.G."/>
            <person name="Martin F."/>
            <person name="Kauserud H."/>
        </authorList>
    </citation>
    <scope>NUCLEOTIDE SEQUENCE</scope>
    <source>
        <strain evidence="1">CBHHK182m</strain>
    </source>
</reference>
<organism evidence="1 2">
    <name type="scientific">Mycena metata</name>
    <dbReference type="NCBI Taxonomy" id="1033252"/>
    <lineage>
        <taxon>Eukaryota</taxon>
        <taxon>Fungi</taxon>
        <taxon>Dikarya</taxon>
        <taxon>Basidiomycota</taxon>
        <taxon>Agaricomycotina</taxon>
        <taxon>Agaricomycetes</taxon>
        <taxon>Agaricomycetidae</taxon>
        <taxon>Agaricales</taxon>
        <taxon>Marasmiineae</taxon>
        <taxon>Mycenaceae</taxon>
        <taxon>Mycena</taxon>
    </lineage>
</organism>
<keyword evidence="2" id="KW-1185">Reference proteome</keyword>
<name>A0AAD7JFJ5_9AGAR</name>
<dbReference type="Proteomes" id="UP001215598">
    <property type="component" value="Unassembled WGS sequence"/>
</dbReference>